<evidence type="ECO:0000313" key="1">
    <source>
        <dbReference type="EMBL" id="NUU01856.1"/>
    </source>
</evidence>
<dbReference type="EMBL" id="NJGU01000004">
    <property type="protein sequence ID" value="OWY30050.1"/>
    <property type="molecule type" value="Genomic_DNA"/>
</dbReference>
<protein>
    <submittedName>
        <fullName evidence="2">Uncharacterized protein</fullName>
    </submittedName>
</protein>
<evidence type="ECO:0000313" key="2">
    <source>
        <dbReference type="EMBL" id="OWY30050.1"/>
    </source>
</evidence>
<name>A0A2D0B5W3_9BURK</name>
<dbReference type="Proteomes" id="UP000536746">
    <property type="component" value="Unassembled WGS sequence"/>
</dbReference>
<comment type="caution">
    <text evidence="2">The sequence shown here is derived from an EMBL/GenBank/DDBJ whole genome shotgun (WGS) entry which is preliminary data.</text>
</comment>
<keyword evidence="4" id="KW-1185">Reference proteome</keyword>
<proteinExistence type="predicted"/>
<gene>
    <name evidence="2" type="ORF">CEJ42_07875</name>
    <name evidence="1" type="ORF">HNO84_09610</name>
</gene>
<reference evidence="1 4" key="2">
    <citation type="journal article" date="2020" name="Front. Plant Sci.">
        <title>Isolation of Rhizosphere Bacteria That Improve Quality and Water Stress Tolerance in Greenhouse Ornamentals.</title>
        <authorList>
            <person name="Nordstedt N.P."/>
            <person name="Jones M.L."/>
        </authorList>
    </citation>
    <scope>NUCLEOTIDE SEQUENCE [LARGE SCALE GENOMIC DNA]</scope>
    <source>
        <strain evidence="1 4">C6C2</strain>
    </source>
</reference>
<dbReference type="Proteomes" id="UP000197596">
    <property type="component" value="Unassembled WGS sequence"/>
</dbReference>
<dbReference type="AlphaFoldDB" id="A0A2D0B5W3"/>
<reference evidence="2 3" key="1">
    <citation type="submission" date="2017-06" db="EMBL/GenBank/DDBJ databases">
        <title>Herbaspirillum phytohormonus sp. nov., isolated from the root nodule of Robinia pseudoacacia in lead-zinc mine.</title>
        <authorList>
            <person name="Fan M."/>
            <person name="Lin Y."/>
        </authorList>
    </citation>
    <scope>NUCLEOTIDE SEQUENCE [LARGE SCALE GENOMIC DNA]</scope>
    <source>
        <strain evidence="2 3">HZ10</strain>
    </source>
</reference>
<evidence type="ECO:0000313" key="4">
    <source>
        <dbReference type="Proteomes" id="UP000536746"/>
    </source>
</evidence>
<accession>A0A2D0B5W3</accession>
<dbReference type="EMBL" id="JABFMT010000007">
    <property type="protein sequence ID" value="NUU01856.1"/>
    <property type="molecule type" value="Genomic_DNA"/>
</dbReference>
<dbReference type="RefSeq" id="WP_079219038.1">
    <property type="nucleotide sequence ID" value="NZ_CP018845.1"/>
</dbReference>
<sequence length="99" mass="10817">MCTNAQSIAGRHVQIVRRLGEMAENGEQVDQLVRATIRNCFTAMRTAGTDATEAVEIICGLLEAELAAPGAERAGCRNVLESAEMHAEYLLFTEQRSLH</sequence>
<dbReference type="OrthoDB" id="8722194at2"/>
<evidence type="ECO:0000313" key="3">
    <source>
        <dbReference type="Proteomes" id="UP000197596"/>
    </source>
</evidence>
<organism evidence="2 3">
    <name type="scientific">Herbaspirillum robiniae</name>
    <dbReference type="NCBI Taxonomy" id="2014887"/>
    <lineage>
        <taxon>Bacteria</taxon>
        <taxon>Pseudomonadati</taxon>
        <taxon>Pseudomonadota</taxon>
        <taxon>Betaproteobacteria</taxon>
        <taxon>Burkholderiales</taxon>
        <taxon>Oxalobacteraceae</taxon>
        <taxon>Herbaspirillum</taxon>
    </lineage>
</organism>